<reference evidence="2" key="2">
    <citation type="submission" date="2015-01" db="EMBL/GenBank/DDBJ databases">
        <title>Evolutionary Origins and Diversification of the Mycorrhizal Mutualists.</title>
        <authorList>
            <consortium name="DOE Joint Genome Institute"/>
            <consortium name="Mycorrhizal Genomics Consortium"/>
            <person name="Kohler A."/>
            <person name="Kuo A."/>
            <person name="Nagy L.G."/>
            <person name="Floudas D."/>
            <person name="Copeland A."/>
            <person name="Barry K.W."/>
            <person name="Cichocki N."/>
            <person name="Veneault-Fourrey C."/>
            <person name="LaButti K."/>
            <person name="Lindquist E.A."/>
            <person name="Lipzen A."/>
            <person name="Lundell T."/>
            <person name="Morin E."/>
            <person name="Murat C."/>
            <person name="Riley R."/>
            <person name="Ohm R."/>
            <person name="Sun H."/>
            <person name="Tunlid A."/>
            <person name="Henrissat B."/>
            <person name="Grigoriev I.V."/>
            <person name="Hibbett D.S."/>
            <person name="Martin F."/>
        </authorList>
    </citation>
    <scope>NUCLEOTIDE SEQUENCE [LARGE SCALE GENOMIC DNA]</scope>
    <source>
        <strain evidence="2">441</strain>
    </source>
</reference>
<accession>A0A0C9ZT34</accession>
<dbReference type="Proteomes" id="UP000054018">
    <property type="component" value="Unassembled WGS sequence"/>
</dbReference>
<reference evidence="1 2" key="1">
    <citation type="submission" date="2014-04" db="EMBL/GenBank/DDBJ databases">
        <authorList>
            <consortium name="DOE Joint Genome Institute"/>
            <person name="Kuo A."/>
            <person name="Kohler A."/>
            <person name="Costa M.D."/>
            <person name="Nagy L.G."/>
            <person name="Floudas D."/>
            <person name="Copeland A."/>
            <person name="Barry K.W."/>
            <person name="Cichocki N."/>
            <person name="Veneault-Fourrey C."/>
            <person name="LaButti K."/>
            <person name="Lindquist E.A."/>
            <person name="Lipzen A."/>
            <person name="Lundell T."/>
            <person name="Morin E."/>
            <person name="Murat C."/>
            <person name="Sun H."/>
            <person name="Tunlid A."/>
            <person name="Henrissat B."/>
            <person name="Grigoriev I.V."/>
            <person name="Hibbett D.S."/>
            <person name="Martin F."/>
            <person name="Nordberg H.P."/>
            <person name="Cantor M.N."/>
            <person name="Hua S.X."/>
        </authorList>
    </citation>
    <scope>NUCLEOTIDE SEQUENCE [LARGE SCALE GENOMIC DNA]</scope>
    <source>
        <strain evidence="1 2">441</strain>
    </source>
</reference>
<sequence>MWMEIFEDGIDKRERAGLSETIDRIALTVKLKQDTIYQRWPHFAVVEHVTLVPHISDDDQVTHPNDKFGIYKFSGTRSVLTCIFKCIEDHIGTCCLNLCNKKALFVVQSETVTEHIQRLQSIKLAQSTCRRIYGPRDELLSWSGGRKLPAPSTIGYIENRGR</sequence>
<evidence type="ECO:0000313" key="2">
    <source>
        <dbReference type="Proteomes" id="UP000054018"/>
    </source>
</evidence>
<dbReference type="EMBL" id="KN833733">
    <property type="protein sequence ID" value="KIK22893.1"/>
    <property type="molecule type" value="Genomic_DNA"/>
</dbReference>
<protein>
    <submittedName>
        <fullName evidence="1">Uncharacterized protein</fullName>
    </submittedName>
</protein>
<dbReference type="HOGENOM" id="CLU_1636081_0_0_1"/>
<gene>
    <name evidence="1" type="ORF">PISMIDRAFT_23580</name>
</gene>
<name>A0A0C9ZT34_9AGAM</name>
<keyword evidence="2" id="KW-1185">Reference proteome</keyword>
<organism evidence="1 2">
    <name type="scientific">Pisolithus microcarpus 441</name>
    <dbReference type="NCBI Taxonomy" id="765257"/>
    <lineage>
        <taxon>Eukaryota</taxon>
        <taxon>Fungi</taxon>
        <taxon>Dikarya</taxon>
        <taxon>Basidiomycota</taxon>
        <taxon>Agaricomycotina</taxon>
        <taxon>Agaricomycetes</taxon>
        <taxon>Agaricomycetidae</taxon>
        <taxon>Boletales</taxon>
        <taxon>Sclerodermatineae</taxon>
        <taxon>Pisolithaceae</taxon>
        <taxon>Pisolithus</taxon>
    </lineage>
</organism>
<evidence type="ECO:0000313" key="1">
    <source>
        <dbReference type="EMBL" id="KIK22893.1"/>
    </source>
</evidence>
<dbReference type="AlphaFoldDB" id="A0A0C9ZT34"/>
<proteinExistence type="predicted"/>